<evidence type="ECO:0000256" key="1">
    <source>
        <dbReference type="SAM" id="MobiDB-lite"/>
    </source>
</evidence>
<proteinExistence type="predicted"/>
<protein>
    <submittedName>
        <fullName evidence="2">Uncharacterized protein</fullName>
    </submittedName>
</protein>
<dbReference type="AlphaFoldDB" id="A0A135LDD5"/>
<dbReference type="GeneID" id="63706745"/>
<dbReference type="Proteomes" id="UP000070168">
    <property type="component" value="Unassembled WGS sequence"/>
</dbReference>
<feature type="compositionally biased region" description="Low complexity" evidence="1">
    <location>
        <begin position="71"/>
        <end position="88"/>
    </location>
</feature>
<feature type="compositionally biased region" description="Polar residues" evidence="1">
    <location>
        <begin position="17"/>
        <end position="35"/>
    </location>
</feature>
<gene>
    <name evidence="2" type="ORF">PGRI_037320</name>
</gene>
<dbReference type="STRING" id="5078.A0A135LDD5"/>
<sequence>MEIRHKSADTRDRCQRSGKSTLYRSVSKWNQSTEQLSRVLRIEDTKQNATTSDGKAQQTFSHSRFYSRALNSQPTNPSSTPNTTSPSTKVKSTIPVSINGHSLSREEQIGGIHKTIVLVNSTAEQTRHLRDDKKTTLGEIELEWINSTITDTENAANDLAVFVKQFKQISPQDCSSWKCRDYELALEKRSRMLLSHGKLEAVLAHLGSLPTALSKNEAFFSPSDVSAVTPAISQLPSETSFISVLELPALSPVKAEQPVPKIVVTQHDSDQDKNVRQNNVPIYPHIGESPPPSYEASGIHSTSEAH</sequence>
<reference evidence="2 3" key="1">
    <citation type="journal article" date="2016" name="BMC Genomics">
        <title>Genome sequencing and secondary metabolism of the postharvest pathogen Penicillium griseofulvum.</title>
        <authorList>
            <person name="Banani H."/>
            <person name="Marcet-Houben M."/>
            <person name="Ballester A.R."/>
            <person name="Abbruscato P."/>
            <person name="Gonzalez-Candelas L."/>
            <person name="Gabaldon T."/>
            <person name="Spadaro D."/>
        </authorList>
    </citation>
    <scope>NUCLEOTIDE SEQUENCE [LARGE SCALE GENOMIC DNA]</scope>
    <source>
        <strain evidence="2 3">PG3</strain>
    </source>
</reference>
<keyword evidence="3" id="KW-1185">Reference proteome</keyword>
<dbReference type="RefSeq" id="XP_040645522.1">
    <property type="nucleotide sequence ID" value="XM_040791445.1"/>
</dbReference>
<feature type="region of interest" description="Disordered" evidence="1">
    <location>
        <begin position="69"/>
        <end position="93"/>
    </location>
</feature>
<dbReference type="OrthoDB" id="4364947at2759"/>
<name>A0A135LDD5_PENPA</name>
<feature type="region of interest" description="Disordered" evidence="1">
    <location>
        <begin position="1"/>
        <end position="35"/>
    </location>
</feature>
<evidence type="ECO:0000313" key="2">
    <source>
        <dbReference type="EMBL" id="KXG46986.1"/>
    </source>
</evidence>
<dbReference type="EMBL" id="LHQR01000067">
    <property type="protein sequence ID" value="KXG46986.1"/>
    <property type="molecule type" value="Genomic_DNA"/>
</dbReference>
<comment type="caution">
    <text evidence="2">The sequence shown here is derived from an EMBL/GenBank/DDBJ whole genome shotgun (WGS) entry which is preliminary data.</text>
</comment>
<accession>A0A135LDD5</accession>
<organism evidence="2 3">
    <name type="scientific">Penicillium patulum</name>
    <name type="common">Penicillium griseofulvum</name>
    <dbReference type="NCBI Taxonomy" id="5078"/>
    <lineage>
        <taxon>Eukaryota</taxon>
        <taxon>Fungi</taxon>
        <taxon>Dikarya</taxon>
        <taxon>Ascomycota</taxon>
        <taxon>Pezizomycotina</taxon>
        <taxon>Eurotiomycetes</taxon>
        <taxon>Eurotiomycetidae</taxon>
        <taxon>Eurotiales</taxon>
        <taxon>Aspergillaceae</taxon>
        <taxon>Penicillium</taxon>
    </lineage>
</organism>
<feature type="compositionally biased region" description="Basic and acidic residues" evidence="1">
    <location>
        <begin position="1"/>
        <end position="15"/>
    </location>
</feature>
<dbReference type="OMA" id="AMWDNSK"/>
<feature type="region of interest" description="Disordered" evidence="1">
    <location>
        <begin position="264"/>
        <end position="306"/>
    </location>
</feature>
<evidence type="ECO:0000313" key="3">
    <source>
        <dbReference type="Proteomes" id="UP000070168"/>
    </source>
</evidence>